<dbReference type="AlphaFoldDB" id="A0A9N9BHL7"/>
<comment type="caution">
    <text evidence="2">The sequence shown here is derived from an EMBL/GenBank/DDBJ whole genome shotgun (WGS) entry which is preliminary data.</text>
</comment>
<dbReference type="OrthoDB" id="2442094at2759"/>
<feature type="region of interest" description="Disordered" evidence="1">
    <location>
        <begin position="75"/>
        <end position="99"/>
    </location>
</feature>
<keyword evidence="3" id="KW-1185">Reference proteome</keyword>
<evidence type="ECO:0000313" key="3">
    <source>
        <dbReference type="Proteomes" id="UP000789572"/>
    </source>
</evidence>
<name>A0A9N9BHL7_9GLOM</name>
<reference evidence="2" key="1">
    <citation type="submission" date="2021-06" db="EMBL/GenBank/DDBJ databases">
        <authorList>
            <person name="Kallberg Y."/>
            <person name="Tangrot J."/>
            <person name="Rosling A."/>
        </authorList>
    </citation>
    <scope>NUCLEOTIDE SEQUENCE</scope>
    <source>
        <strain evidence="2">IA702</strain>
    </source>
</reference>
<evidence type="ECO:0000256" key="1">
    <source>
        <dbReference type="SAM" id="MobiDB-lite"/>
    </source>
</evidence>
<gene>
    <name evidence="2" type="ORF">POCULU_LOCUS5779</name>
</gene>
<organism evidence="2 3">
    <name type="scientific">Paraglomus occultum</name>
    <dbReference type="NCBI Taxonomy" id="144539"/>
    <lineage>
        <taxon>Eukaryota</taxon>
        <taxon>Fungi</taxon>
        <taxon>Fungi incertae sedis</taxon>
        <taxon>Mucoromycota</taxon>
        <taxon>Glomeromycotina</taxon>
        <taxon>Glomeromycetes</taxon>
        <taxon>Paraglomerales</taxon>
        <taxon>Paraglomeraceae</taxon>
        <taxon>Paraglomus</taxon>
    </lineage>
</organism>
<protein>
    <submittedName>
        <fullName evidence="2">6391_t:CDS:1</fullName>
    </submittedName>
</protein>
<accession>A0A9N9BHL7</accession>
<proteinExistence type="predicted"/>
<dbReference type="Proteomes" id="UP000789572">
    <property type="component" value="Unassembled WGS sequence"/>
</dbReference>
<sequence>MRRCAACKVSTVYIDPRTGETGEFCSNKCRKAAVYQGIVEACKHCNKYPRLLGQNGQRLAYCGGKCKNEAGAKTLSATSRHQDQKYSMPNHQKSLPEQPVPNRMFIPAVTISNQPNPMPVAPYRPSGSMAQAYLVPNKLPDTCLNITQTATRSTRRVAFSTASPMTNQTKEKKARFEISIMSSAGRPSSHTLASRLPTLTPGLQKAAKQKSLFSPVALSSSLVLTSNSRVSVPVCQICRMTPCWFDIDSGRYAPYCSRKCKEIAGDRIV</sequence>
<dbReference type="EMBL" id="CAJVPJ010000938">
    <property type="protein sequence ID" value="CAG8566567.1"/>
    <property type="molecule type" value="Genomic_DNA"/>
</dbReference>
<evidence type="ECO:0000313" key="2">
    <source>
        <dbReference type="EMBL" id="CAG8566567.1"/>
    </source>
</evidence>
<feature type="compositionally biased region" description="Polar residues" evidence="1">
    <location>
        <begin position="75"/>
        <end position="95"/>
    </location>
</feature>